<dbReference type="Proteomes" id="UP000326903">
    <property type="component" value="Unassembled WGS sequence"/>
</dbReference>
<name>A0A5J5IGM8_9BACT</name>
<dbReference type="InterPro" id="IPR025789">
    <property type="entry name" value="DOT1_dom"/>
</dbReference>
<dbReference type="AlphaFoldDB" id="A0A5J5IGM8"/>
<dbReference type="Gene3D" id="3.40.50.150">
    <property type="entry name" value="Vaccinia Virus protein VP39"/>
    <property type="match status" value="1"/>
</dbReference>
<evidence type="ECO:0000313" key="3">
    <source>
        <dbReference type="Proteomes" id="UP000326903"/>
    </source>
</evidence>
<gene>
    <name evidence="2" type="ORF">FW778_15330</name>
</gene>
<reference evidence="2 3" key="1">
    <citation type="submission" date="2019-09" db="EMBL/GenBank/DDBJ databases">
        <title>Draft genome sequence of Ginsengibacter sp. BR5-29.</title>
        <authorList>
            <person name="Im W.-T."/>
        </authorList>
    </citation>
    <scope>NUCLEOTIDE SEQUENCE [LARGE SCALE GENOMIC DNA]</scope>
    <source>
        <strain evidence="2 3">BR5-29</strain>
    </source>
</reference>
<sequence>MTTTEIESCIESAEENSLLYEEKSFDKRSEAIDFIEFQVLDPIEVLSQKSIQQDELVLLKDRAEKVIFELYKIDIKLFQKLKKTIRTKGLNATAFKSMVSEYFDFDLTYKKKVKETGYDNLDIFINGLLPCETIPEQAKPLEPEMVYYQKTPARIIFEIVEQAHFIKEDVFIDIGSGLGQVAILVNLLAGIKTKGIEFEPSFCSYATSCVMALKLPSVTFMNIDARKADYSEGTVFFMFTPFKGEMLQDVLEILRKESLLRKIRIITYGPCTAEVELQSWLRSAAPKNENMYKAAFFTSC</sequence>
<keyword evidence="3" id="KW-1185">Reference proteome</keyword>
<dbReference type="RefSeq" id="WP_150415684.1">
    <property type="nucleotide sequence ID" value="NZ_VYQF01000004.1"/>
</dbReference>
<dbReference type="GO" id="GO:0031151">
    <property type="term" value="F:histone H3K79 methyltransferase activity"/>
    <property type="evidence" value="ECO:0007669"/>
    <property type="project" value="InterPro"/>
</dbReference>
<dbReference type="Pfam" id="PF08123">
    <property type="entry name" value="DOT1"/>
    <property type="match status" value="1"/>
</dbReference>
<accession>A0A5J5IGM8</accession>
<evidence type="ECO:0000313" key="2">
    <source>
        <dbReference type="EMBL" id="KAA9038124.1"/>
    </source>
</evidence>
<dbReference type="CDD" id="cd02440">
    <property type="entry name" value="AdoMet_MTases"/>
    <property type="match status" value="1"/>
</dbReference>
<proteinExistence type="predicted"/>
<comment type="caution">
    <text evidence="2">The sequence shown here is derived from an EMBL/GenBank/DDBJ whole genome shotgun (WGS) entry which is preliminary data.</text>
</comment>
<organism evidence="2 3">
    <name type="scientific">Ginsengibacter hankyongi</name>
    <dbReference type="NCBI Taxonomy" id="2607284"/>
    <lineage>
        <taxon>Bacteria</taxon>
        <taxon>Pseudomonadati</taxon>
        <taxon>Bacteroidota</taxon>
        <taxon>Chitinophagia</taxon>
        <taxon>Chitinophagales</taxon>
        <taxon>Chitinophagaceae</taxon>
        <taxon>Ginsengibacter</taxon>
    </lineage>
</organism>
<dbReference type="SUPFAM" id="SSF53335">
    <property type="entry name" value="S-adenosyl-L-methionine-dependent methyltransferases"/>
    <property type="match status" value="1"/>
</dbReference>
<feature type="domain" description="DOT1" evidence="1">
    <location>
        <begin position="150"/>
        <end position="214"/>
    </location>
</feature>
<dbReference type="EMBL" id="VYQF01000004">
    <property type="protein sequence ID" value="KAA9038124.1"/>
    <property type="molecule type" value="Genomic_DNA"/>
</dbReference>
<evidence type="ECO:0000259" key="1">
    <source>
        <dbReference type="Pfam" id="PF08123"/>
    </source>
</evidence>
<protein>
    <recommendedName>
        <fullName evidence="1">DOT1 domain-containing protein</fullName>
    </recommendedName>
</protein>
<dbReference type="InterPro" id="IPR029063">
    <property type="entry name" value="SAM-dependent_MTases_sf"/>
</dbReference>